<evidence type="ECO:0000313" key="9">
    <source>
        <dbReference type="EMBL" id="QSX08775.1"/>
    </source>
</evidence>
<dbReference type="PANTHER" id="PTHR30255">
    <property type="entry name" value="SINGLE-STRANDED-DNA-SPECIFIC EXONUCLEASE RECJ"/>
    <property type="match status" value="1"/>
</dbReference>
<dbReference type="NCBIfam" id="TIGR00644">
    <property type="entry name" value="recJ"/>
    <property type="match status" value="1"/>
</dbReference>
<dbReference type="Proteomes" id="UP000663499">
    <property type="component" value="Chromosome"/>
</dbReference>
<feature type="domain" description="RecJ OB" evidence="8">
    <location>
        <begin position="456"/>
        <end position="579"/>
    </location>
</feature>
<dbReference type="InterPro" id="IPR041122">
    <property type="entry name" value="RecJ_OB"/>
</dbReference>
<keyword evidence="10" id="KW-1185">Reference proteome</keyword>
<accession>A0A974XHE0</accession>
<protein>
    <recommendedName>
        <fullName evidence="2">Single-stranded-DNA-specific exonuclease RecJ</fullName>
    </recommendedName>
</protein>
<evidence type="ECO:0000256" key="1">
    <source>
        <dbReference type="ARBA" id="ARBA00005915"/>
    </source>
</evidence>
<evidence type="ECO:0000256" key="3">
    <source>
        <dbReference type="ARBA" id="ARBA00022722"/>
    </source>
</evidence>
<name>A0A974XHE0_9FIRM</name>
<evidence type="ECO:0000256" key="2">
    <source>
        <dbReference type="ARBA" id="ARBA00019841"/>
    </source>
</evidence>
<evidence type="ECO:0000259" key="6">
    <source>
        <dbReference type="Pfam" id="PF01368"/>
    </source>
</evidence>
<dbReference type="InterPro" id="IPR004610">
    <property type="entry name" value="RecJ"/>
</dbReference>
<dbReference type="RefSeq" id="WP_207300116.1">
    <property type="nucleotide sequence ID" value="NZ_CP071444.1"/>
</dbReference>
<organism evidence="9 10">
    <name type="scientific">Alkalibacter rhizosphaerae</name>
    <dbReference type="NCBI Taxonomy" id="2815577"/>
    <lineage>
        <taxon>Bacteria</taxon>
        <taxon>Bacillati</taxon>
        <taxon>Bacillota</taxon>
        <taxon>Clostridia</taxon>
        <taxon>Eubacteriales</taxon>
        <taxon>Eubacteriaceae</taxon>
        <taxon>Alkalibacter</taxon>
    </lineage>
</organism>
<feature type="domain" description="DDH" evidence="6">
    <location>
        <begin position="77"/>
        <end position="209"/>
    </location>
</feature>
<dbReference type="AlphaFoldDB" id="A0A974XHE0"/>
<evidence type="ECO:0000259" key="8">
    <source>
        <dbReference type="Pfam" id="PF17768"/>
    </source>
</evidence>
<dbReference type="SUPFAM" id="SSF64182">
    <property type="entry name" value="DHH phosphoesterases"/>
    <property type="match status" value="1"/>
</dbReference>
<dbReference type="Pfam" id="PF02272">
    <property type="entry name" value="DHHA1"/>
    <property type="match status" value="1"/>
</dbReference>
<dbReference type="Gene3D" id="3.10.310.30">
    <property type="match status" value="1"/>
</dbReference>
<dbReference type="Pfam" id="PF17768">
    <property type="entry name" value="RecJ_OB"/>
    <property type="match status" value="1"/>
</dbReference>
<gene>
    <name evidence="9" type="primary">recJ</name>
    <name evidence="9" type="ORF">J0B03_01405</name>
</gene>
<evidence type="ECO:0000256" key="4">
    <source>
        <dbReference type="ARBA" id="ARBA00022801"/>
    </source>
</evidence>
<dbReference type="InterPro" id="IPR038763">
    <property type="entry name" value="DHH_sf"/>
</dbReference>
<comment type="similarity">
    <text evidence="1">Belongs to the RecJ family.</text>
</comment>
<keyword evidence="3" id="KW-0540">Nuclease</keyword>
<sequence>MKKWTLKNKKTDIDALSRTLGYSKPFCNLLVNRGFYEIDQIRSFLHPHAKALHPPQQMKGLDDAVAEIMDRIDEETKIRVIGDYDVDGVCSTYLLVEGLRACGGSVDHAIPDRVSDGYGINPDMVERCAKDGIGLIITCDNGISAHEAIAHAREKGIRTIITDHHQVEMKDGAMVLPPADHIVDPKQLDCAYPFKGLCGAGVAYKLVSHLFETVGLDVNERLDFLPVTALATVCDVVDLIDENRYLVQAGLEKMLKCDNPGLLALMEANGLGGKQPTSYNLGFTIGPCLNAAGRLTHARSALALLFEKDPQTARKLAEELVALNEERKDQTREGVAQVLEIVEERHREDRVLVIHAPNIHESIAGIVAGRVREEKYRPTVVLTDGETSAKGSGRSIDGYDMFQAFSQYRELYLGFGGHPMAVGLSLEVENIEILRRGLNETFPLSDEALIPELSLDLYLPIRFAQEQFVEEVALMEPYGKANPAPIFADKGVLFTGGRIVGKNENVLLLQIRDKKGAVYKGVMFQYDGQFDAYMDGKFGPGAMKALLGPKEVAYSMDIAYQPQINEYQNQRSIQLILKDYR</sequence>
<feature type="domain" description="DHHA1" evidence="7">
    <location>
        <begin position="350"/>
        <end position="439"/>
    </location>
</feature>
<proteinExistence type="inferred from homology"/>
<keyword evidence="5 9" id="KW-0269">Exonuclease</keyword>
<dbReference type="InterPro" id="IPR051673">
    <property type="entry name" value="SSDNA_exonuclease_RecJ"/>
</dbReference>
<dbReference type="EMBL" id="CP071444">
    <property type="protein sequence ID" value="QSX08775.1"/>
    <property type="molecule type" value="Genomic_DNA"/>
</dbReference>
<keyword evidence="4" id="KW-0378">Hydrolase</keyword>
<evidence type="ECO:0000256" key="5">
    <source>
        <dbReference type="ARBA" id="ARBA00022839"/>
    </source>
</evidence>
<dbReference type="PANTHER" id="PTHR30255:SF2">
    <property type="entry name" value="SINGLE-STRANDED-DNA-SPECIFIC EXONUCLEASE RECJ"/>
    <property type="match status" value="1"/>
</dbReference>
<dbReference type="GO" id="GO:0006281">
    <property type="term" value="P:DNA repair"/>
    <property type="evidence" value="ECO:0007669"/>
    <property type="project" value="InterPro"/>
</dbReference>
<dbReference type="InterPro" id="IPR003156">
    <property type="entry name" value="DHHA1_dom"/>
</dbReference>
<dbReference type="Pfam" id="PF01368">
    <property type="entry name" value="DHH"/>
    <property type="match status" value="1"/>
</dbReference>
<dbReference type="KEGG" id="alka:J0B03_01405"/>
<evidence type="ECO:0000313" key="10">
    <source>
        <dbReference type="Proteomes" id="UP000663499"/>
    </source>
</evidence>
<dbReference type="GO" id="GO:0006310">
    <property type="term" value="P:DNA recombination"/>
    <property type="evidence" value="ECO:0007669"/>
    <property type="project" value="InterPro"/>
</dbReference>
<reference evidence="9" key="1">
    <citation type="submission" date="2021-03" db="EMBL/GenBank/DDBJ databases">
        <title>Alkalibacter marinus sp. nov., isolated from tidal flat sediment.</title>
        <authorList>
            <person name="Namirimu T."/>
            <person name="Yang J.-A."/>
            <person name="Yang S.-H."/>
            <person name="Kim Y.-J."/>
            <person name="Kwon K.K."/>
        </authorList>
    </citation>
    <scope>NUCLEOTIDE SEQUENCE</scope>
    <source>
        <strain evidence="9">ES005</strain>
    </source>
</reference>
<dbReference type="GO" id="GO:0008409">
    <property type="term" value="F:5'-3' exonuclease activity"/>
    <property type="evidence" value="ECO:0007669"/>
    <property type="project" value="InterPro"/>
</dbReference>
<dbReference type="InterPro" id="IPR001667">
    <property type="entry name" value="DDH_dom"/>
</dbReference>
<evidence type="ECO:0000259" key="7">
    <source>
        <dbReference type="Pfam" id="PF02272"/>
    </source>
</evidence>
<dbReference type="Gene3D" id="3.90.1640.30">
    <property type="match status" value="1"/>
</dbReference>
<dbReference type="GO" id="GO:0003676">
    <property type="term" value="F:nucleic acid binding"/>
    <property type="evidence" value="ECO:0007669"/>
    <property type="project" value="InterPro"/>
</dbReference>